<feature type="domain" description="Guanylate cyclase" evidence="4">
    <location>
        <begin position="747"/>
        <end position="797"/>
    </location>
</feature>
<dbReference type="FunFam" id="3.30.70.1230:FF:000017">
    <property type="entry name" value="Adenylate cyclase type 10"/>
    <property type="match status" value="2"/>
</dbReference>
<dbReference type="GO" id="GO:0004016">
    <property type="term" value="F:adenylate cyclase activity"/>
    <property type="evidence" value="ECO:0007669"/>
    <property type="project" value="TreeGrafter"/>
</dbReference>
<proteinExistence type="predicted"/>
<keyword evidence="1" id="KW-0547">Nucleotide-binding</keyword>
<dbReference type="Gene3D" id="3.30.70.1230">
    <property type="entry name" value="Nucleotide cyclase"/>
    <property type="match status" value="3"/>
</dbReference>
<dbReference type="InterPro" id="IPR001054">
    <property type="entry name" value="A/G_cyclase"/>
</dbReference>
<dbReference type="GO" id="GO:0005524">
    <property type="term" value="F:ATP binding"/>
    <property type="evidence" value="ECO:0007669"/>
    <property type="project" value="UniProtKB-KW"/>
</dbReference>
<evidence type="ECO:0000259" key="4">
    <source>
        <dbReference type="PROSITE" id="PS50125"/>
    </source>
</evidence>
<sequence length="1991" mass="229345">MQEMFEISPKIEGDKGSDCLAKAILLQKKHHSKQQLPVKIKRRICTPNESRSSVVQLLLQPPRLKSVIRRESEDIELTQTKTLASMIPDEILLHCNDQSIRNFEAAIMITDASGFTELSDKFNEMGKGGSSMLSAVLNQYMGTIVQEILIHGGDVLKFSGDAVLAIFKVTPKISMHDVVHKALDAALIIKNQCGSYKTDLGVVLKSKIAISAGKLSFSIIGTENYSHYVLVGQPLWDTKSCEKVTKSGHVLLTHQAWRYVNPMEYEFEALPDGQLFHVKGFKDEWSFVSNRFREVEIDEEPNCTENFSKTCRVQSIDIDYIRAEFSDRPSMKYILTRSLKDFLKRFMIPTVDKAIEMNEPLEHLNEMRQVVIVFVNLVTDNIQDAELINVANETFNEIHKITQFYEGTLNKVSLFDKDMMFLIIFGLRGFKHHIQSQIALRCAWEIKNTLTKFDHVISASVGVTTGKSYCGVVGYQKRQEYSVISMTVNVAARLMMAYPGKVTCDKKTYISSYLPVANFKNEETKVLKGLQNVGAIYEFVEISDRIPINLTPDESRPCLYGRKDNLKIYEKRLKHAMEISKSSNQTQQNVILIVGKTGEGKSCLLDEMFACTQNHGINSFKITAHIENTRIPFGLTFHYMSTLMGLSKDANSIHKAIEMNEPLEHLNEMRQVVIVFVNLVTDNIQDAELINVANETFNEIHKITQFYEGTLNKVSLFDKDMMFLIIFGLRGFKHHIQSQIALRCAWEIKNTLTKFDHVISASVGVTTGKSYCGVVGYQKRQEYSVISMTVNVAARLMMAYPGKVTCDKKTYISSYLPVANFKNEETKVLKGLQNVGAIYEFVEISDRIPINLTPDESRPCLYGRKDNLKIYEKRLKHAMEISKSSNQTQQNVILIVGKTGEGKSCLLDEMFACTQNHGINSFKITAHIENARIPFGLTFHYMTTLMGLSKDANSIRRELLISELLDEYKINQLYFTLNPVLKVNFKVPEIVPPNVQDNIGEIQSRLFKILCRKLIQDFWVIFIDDIEFADEESILLLNHVFEVLQLFFVITTGTKRKLSVHAAKILTQFNIKPMILEPVDRVIQKTLACNFLKVEAIDIDIERAINLNSHGNPGWIERFLTSLTMDGLIQIEEVSLVDAKHKGLVFIDENKDDNENFISTSSFHCDEYDNENELNKCIKIANLSPDAHMEHLELEYTEDIDFIILYDSLTSFEQQILKCCSVLGRTFLRSTILYLLRENERKISLGIKHLVELGILSCGGGMSLHGNAYVQRQTKSTELDTVCVCSNLQIIESCKDLPRYANCGFMKFKSEQIMTTSYELLTDHQKKEYHKKILSYLENESKRCEACGGSYFESLQYFKRNILPEIEVQITQNLIFANDTSERFLNESFSVVNQKRENKPGVADSKLGLKMHFNKITPKQLTLPIGNISNAMCECNMILYLTFQDMVRHAKGADLQRKILETMMQHIEICFEVENYVRALCISEELQKFIETKYEFKKKEHEVYFMARFYTFKGVCYSSLNQIDAAREHFNMACNFLKLNIPKSWEINGWLAVWLVWRATRFLRKKSYGARTASVSVIYEQVTMQIIDTSMALSNFFKKTRELYLGVTVAALALYKVVRYSHNYTLIIKCYANFIDVACKVGKSDFIKGTLVKAFELAIYALKESTDRKLLETTSHLFYRMVFAIQTHGDIDFTMHLCHINFQMNKCLKLTSHQWKIISILCCLLMSQKRISDVLKLLSKYYEAIKLNDDRKNMIWYFALCLDVMLDTGITILGFDKCYSFYMENVEFFRNYKNYYGISRFIANMCVRTKSWALANIFYEQLKEKFTLTCFDSPTNMLTAIRVFESLILLICRSLETRNIAAIETAEAETRRFIFSFENILADKSFHVYRYLLLRAYYHQVVNYFKKYKLRRTTDVLEVIARSSFSSGQFYMYEVIHHHINSFQKNLPIEIENFWINFCSGHEGRQYSVEDWLKTGNKLFPFTLKIPELLD</sequence>
<dbReference type="PANTHER" id="PTHR16305:SF28">
    <property type="entry name" value="GUANYLATE CYCLASE DOMAIN-CONTAINING PROTEIN"/>
    <property type="match status" value="1"/>
</dbReference>
<dbReference type="CDD" id="cd07302">
    <property type="entry name" value="CHD"/>
    <property type="match status" value="3"/>
</dbReference>
<reference evidence="5" key="1">
    <citation type="submission" date="2018-07" db="EMBL/GenBank/DDBJ databases">
        <authorList>
            <person name="Quirk P.G."/>
            <person name="Krulwich T.A."/>
        </authorList>
    </citation>
    <scope>NUCLEOTIDE SEQUENCE</scope>
</reference>
<accession>A0A336LQW2</accession>
<keyword evidence="3" id="KW-0456">Lyase</keyword>
<dbReference type="InterPro" id="IPR029787">
    <property type="entry name" value="Nucleotide_cyclase"/>
</dbReference>
<evidence type="ECO:0000256" key="3">
    <source>
        <dbReference type="ARBA" id="ARBA00023239"/>
    </source>
</evidence>
<dbReference type="GO" id="GO:0005737">
    <property type="term" value="C:cytoplasm"/>
    <property type="evidence" value="ECO:0007669"/>
    <property type="project" value="TreeGrafter"/>
</dbReference>
<dbReference type="PROSITE" id="PS50125">
    <property type="entry name" value="GUANYLATE_CYCLASE_2"/>
    <property type="match status" value="3"/>
</dbReference>
<dbReference type="OMA" id="KRCANIL"/>
<dbReference type="InterPro" id="IPR027417">
    <property type="entry name" value="P-loop_NTPase"/>
</dbReference>
<dbReference type="GO" id="GO:0035556">
    <property type="term" value="P:intracellular signal transduction"/>
    <property type="evidence" value="ECO:0007669"/>
    <property type="project" value="InterPro"/>
</dbReference>
<dbReference type="VEuPathDB" id="VectorBase:CSON000749"/>
<organism evidence="5">
    <name type="scientific">Culicoides sonorensis</name>
    <name type="common">Biting midge</name>
    <dbReference type="NCBI Taxonomy" id="179676"/>
    <lineage>
        <taxon>Eukaryota</taxon>
        <taxon>Metazoa</taxon>
        <taxon>Ecdysozoa</taxon>
        <taxon>Arthropoda</taxon>
        <taxon>Hexapoda</taxon>
        <taxon>Insecta</taxon>
        <taxon>Pterygota</taxon>
        <taxon>Neoptera</taxon>
        <taxon>Endopterygota</taxon>
        <taxon>Diptera</taxon>
        <taxon>Nematocera</taxon>
        <taxon>Chironomoidea</taxon>
        <taxon>Ceratopogonidae</taxon>
        <taxon>Ceratopogoninae</taxon>
        <taxon>Culicoides</taxon>
        <taxon>Monoculicoides</taxon>
    </lineage>
</organism>
<gene>
    <name evidence="5" type="primary">CSON000749</name>
</gene>
<name>A0A336LQW2_CULSO</name>
<dbReference type="GO" id="GO:0009190">
    <property type="term" value="P:cyclic nucleotide biosynthetic process"/>
    <property type="evidence" value="ECO:0007669"/>
    <property type="project" value="InterPro"/>
</dbReference>
<feature type="domain" description="Guanylate cyclase" evidence="4">
    <location>
        <begin position="445"/>
        <end position="495"/>
    </location>
</feature>
<dbReference type="PANTHER" id="PTHR16305">
    <property type="entry name" value="TESTICULAR SOLUBLE ADENYLYL CYCLASE"/>
    <property type="match status" value="1"/>
</dbReference>
<dbReference type="Pfam" id="PF00211">
    <property type="entry name" value="Guanylate_cyc"/>
    <property type="match status" value="3"/>
</dbReference>
<dbReference type="SUPFAM" id="SSF55073">
    <property type="entry name" value="Nucleotide cyclase"/>
    <property type="match status" value="3"/>
</dbReference>
<evidence type="ECO:0000256" key="2">
    <source>
        <dbReference type="ARBA" id="ARBA00022840"/>
    </source>
</evidence>
<evidence type="ECO:0000313" key="5">
    <source>
        <dbReference type="EMBL" id="SSX20205.1"/>
    </source>
</evidence>
<protein>
    <submittedName>
        <fullName evidence="5">CSON000749 protein</fullName>
    </submittedName>
</protein>
<keyword evidence="2" id="KW-0067">ATP-binding</keyword>
<evidence type="ECO:0000256" key="1">
    <source>
        <dbReference type="ARBA" id="ARBA00022741"/>
    </source>
</evidence>
<dbReference type="SUPFAM" id="SSF52540">
    <property type="entry name" value="P-loop containing nucleoside triphosphate hydrolases"/>
    <property type="match status" value="1"/>
</dbReference>
<dbReference type="EMBL" id="UFQT01000111">
    <property type="protein sequence ID" value="SSX20205.1"/>
    <property type="molecule type" value="Genomic_DNA"/>
</dbReference>
<feature type="domain" description="Guanylate cyclase" evidence="4">
    <location>
        <begin position="106"/>
        <end position="232"/>
    </location>
</feature>